<sequence length="287" mass="31874">MNFIRKYPREVVVSVLILSNILVWFTVYERQPSDILTVYFLDVGQGDAIFIDSPQHGRALIDGGANRKVLSELGKILPFADKRIDVMVETHPDKDHIGGLPEIVSRYKVGMFLEPGVESDNTIDDELKRRVKDKNIPKLFARRGMVLNFSDGVKLQILFPLPDQDVSNWETNRASIVAKLVYGNKSFLMTGDSPIQIEEALLSLNPEILDSDVLKAGHHGSKTSTSLKYARAVSPDYAVISAGKDNTYGHPHQEVLDILEKVGAKIVSTADSGTIKFKTNGKTLKIK</sequence>
<name>A0A0G1QT38_9BACT</name>
<dbReference type="SUPFAM" id="SSF56281">
    <property type="entry name" value="Metallo-hydrolase/oxidoreductase"/>
    <property type="match status" value="1"/>
</dbReference>
<evidence type="ECO:0000313" key="3">
    <source>
        <dbReference type="EMBL" id="KKU20933.1"/>
    </source>
</evidence>
<comment type="caution">
    <text evidence="3">The sequence shown here is derived from an EMBL/GenBank/DDBJ whole genome shotgun (WGS) entry which is preliminary data.</text>
</comment>
<dbReference type="Pfam" id="PF00753">
    <property type="entry name" value="Lactamase_B"/>
    <property type="match status" value="1"/>
</dbReference>
<dbReference type="Gene3D" id="3.60.15.10">
    <property type="entry name" value="Ribonuclease Z/Hydroxyacylglutathione hydrolase-like"/>
    <property type="match status" value="1"/>
</dbReference>
<gene>
    <name evidence="3" type="ORF">UX31_C0024G0002</name>
</gene>
<feature type="transmembrane region" description="Helical" evidence="1">
    <location>
        <begin position="12"/>
        <end position="28"/>
    </location>
</feature>
<dbReference type="Proteomes" id="UP000034107">
    <property type="component" value="Unassembled WGS sequence"/>
</dbReference>
<dbReference type="PATRIC" id="fig|1618732.3.peg.757"/>
<dbReference type="InterPro" id="IPR001279">
    <property type="entry name" value="Metallo-B-lactamas"/>
</dbReference>
<dbReference type="CDD" id="cd07731">
    <property type="entry name" value="ComA-like_MBL-fold"/>
    <property type="match status" value="1"/>
</dbReference>
<dbReference type="InterPro" id="IPR036866">
    <property type="entry name" value="RibonucZ/Hydroxyglut_hydro"/>
</dbReference>
<dbReference type="SMART" id="SM00849">
    <property type="entry name" value="Lactamase_B"/>
    <property type="match status" value="1"/>
</dbReference>
<protein>
    <submittedName>
        <fullName evidence="3">Beta-lactamase domain protein</fullName>
    </submittedName>
</protein>
<dbReference type="PANTHER" id="PTHR30619">
    <property type="entry name" value="DNA INTERNALIZATION/COMPETENCE PROTEIN COMEC/REC2"/>
    <property type="match status" value="1"/>
</dbReference>
<evidence type="ECO:0000256" key="1">
    <source>
        <dbReference type="SAM" id="Phobius"/>
    </source>
</evidence>
<proteinExistence type="predicted"/>
<keyword evidence="1" id="KW-1133">Transmembrane helix</keyword>
<reference evidence="3 4" key="1">
    <citation type="journal article" date="2015" name="Nature">
        <title>rRNA introns, odd ribosomes, and small enigmatic genomes across a large radiation of phyla.</title>
        <authorList>
            <person name="Brown C.T."/>
            <person name="Hug L.A."/>
            <person name="Thomas B.C."/>
            <person name="Sharon I."/>
            <person name="Castelle C.J."/>
            <person name="Singh A."/>
            <person name="Wilkins M.J."/>
            <person name="Williams K.H."/>
            <person name="Banfield J.F."/>
        </authorList>
    </citation>
    <scope>NUCLEOTIDE SEQUENCE [LARGE SCALE GENOMIC DNA]</scope>
</reference>
<keyword evidence="1" id="KW-0472">Membrane</keyword>
<dbReference type="EMBL" id="LCLS01000024">
    <property type="protein sequence ID" value="KKU20933.1"/>
    <property type="molecule type" value="Genomic_DNA"/>
</dbReference>
<feature type="domain" description="Metallo-beta-lactamase" evidence="2">
    <location>
        <begin position="45"/>
        <end position="244"/>
    </location>
</feature>
<dbReference type="InterPro" id="IPR035681">
    <property type="entry name" value="ComA-like_MBL"/>
</dbReference>
<accession>A0A0G1QT38</accession>
<dbReference type="AlphaFoldDB" id="A0A0G1QT38"/>
<evidence type="ECO:0000313" key="4">
    <source>
        <dbReference type="Proteomes" id="UP000034107"/>
    </source>
</evidence>
<dbReference type="InterPro" id="IPR052159">
    <property type="entry name" value="Competence_DNA_uptake"/>
</dbReference>
<evidence type="ECO:0000259" key="2">
    <source>
        <dbReference type="SMART" id="SM00849"/>
    </source>
</evidence>
<keyword evidence="1" id="KW-0812">Transmembrane</keyword>
<dbReference type="PANTHER" id="PTHR30619:SF1">
    <property type="entry name" value="RECOMBINATION PROTEIN 2"/>
    <property type="match status" value="1"/>
</dbReference>
<organism evidence="3 4">
    <name type="scientific">Candidatus Nomurabacteria bacterium GW2011_GWA1_46_11</name>
    <dbReference type="NCBI Taxonomy" id="1618732"/>
    <lineage>
        <taxon>Bacteria</taxon>
        <taxon>Candidatus Nomuraibacteriota</taxon>
    </lineage>
</organism>